<evidence type="ECO:0000256" key="7">
    <source>
        <dbReference type="ARBA" id="ARBA00022962"/>
    </source>
</evidence>
<dbReference type="CDD" id="cd01743">
    <property type="entry name" value="GATase1_Anthranilate_Synthase"/>
    <property type="match status" value="1"/>
</dbReference>
<keyword evidence="6" id="KW-0289">Folate biosynthesis</keyword>
<dbReference type="EMBL" id="KV454011">
    <property type="protein sequence ID" value="ODV98388.1"/>
    <property type="molecule type" value="Genomic_DNA"/>
</dbReference>
<feature type="domain" description="Chorismate-utilising enzyme C-terminal" evidence="11">
    <location>
        <begin position="453"/>
        <end position="715"/>
    </location>
</feature>
<dbReference type="GO" id="GO:0046654">
    <property type="term" value="P:tetrahydrofolate biosynthetic process"/>
    <property type="evidence" value="ECO:0007669"/>
    <property type="project" value="UniProtKB-UniPathway"/>
</dbReference>
<dbReference type="InterPro" id="IPR006805">
    <property type="entry name" value="Anth_synth_I_N"/>
</dbReference>
<comment type="similarity">
    <text evidence="3">In the C-terminal section; belongs to the anthranilate synthase component I family.</text>
</comment>
<dbReference type="NCBIfam" id="TIGR01823">
    <property type="entry name" value="PabB-fungal"/>
    <property type="match status" value="1"/>
</dbReference>
<dbReference type="Pfam" id="PF04715">
    <property type="entry name" value="Anth_synt_I_N"/>
    <property type="match status" value="1"/>
</dbReference>
<dbReference type="NCBIfam" id="TIGR00566">
    <property type="entry name" value="trpG_papA"/>
    <property type="match status" value="1"/>
</dbReference>
<organism evidence="13 14">
    <name type="scientific">Pachysolen tannophilus NRRL Y-2460</name>
    <dbReference type="NCBI Taxonomy" id="669874"/>
    <lineage>
        <taxon>Eukaryota</taxon>
        <taxon>Fungi</taxon>
        <taxon>Dikarya</taxon>
        <taxon>Ascomycota</taxon>
        <taxon>Saccharomycotina</taxon>
        <taxon>Pichiomycetes</taxon>
        <taxon>Pachysolenaceae</taxon>
        <taxon>Pachysolen</taxon>
    </lineage>
</organism>
<keyword evidence="5" id="KW-0808">Transferase</keyword>
<dbReference type="InterPro" id="IPR005801">
    <property type="entry name" value="ADC_synthase"/>
</dbReference>
<gene>
    <name evidence="13" type="ORF">PACTADRAFT_48162</name>
</gene>
<dbReference type="PANTHER" id="PTHR11236">
    <property type="entry name" value="AMINOBENZOATE/ANTHRANILATE SYNTHASE"/>
    <property type="match status" value="1"/>
</dbReference>
<sequence length="724" mass="82625">MSILLVDSYDSFTFNLKNLVETSTGAKVYTVYNDSFNFEDSSGLDKFLEKFDCIIVGPGPGHPENLKDIGSIGDLFSQQRQIPILGICLGFQVLCSLYGNKVDYLEDIKHGQVCDVNVVGDGRDNLFKGIDSNFKSVRYHSLHVNLTDPQERVLPLAYTRDGSEDILMAVRDAKLPHFGVQYHPESICSEYGSTMIKNFWEIAKSYNKDSHRVIIRDNSLEYDEHIIRPIPLMNANTFNNENFLKFKTISSSSLSTIEVCDYLKHELNQDFLLLNSASSPGDWSIIGLPIIGKSEVITHSTDVPNIVELSTWGNKFDKKIVKLNNSIWKFVSDYMSSKMIGSIQEQLPFVGGLIGFFSYEEGFFINSADLQQQTDEPIPDTKLCFIERFILHDLKKDLFYIASILNNDDEWITKMSDTLPKIIIEKNYDPIVNSVAELTELTSQKIKFHKPDKENYFKQFEQCQKYLKKGDSYELCLTTQCLMEIPNDIDSWSIYKILAKRNPSPYSSFLKFQDCELISSSPERFISWNNEKCQLRPIKGTLKNSPNMTFEKASKILHTPKEMGENLMIVDLIRHDLYNFLDKVHVPKLMEVEKYKTVYQLVSVIEGSFSNSRYTGIDILSESLPPGSMTGAPKKRSVELLQKIEQNKRRGIYSGICGYWSLNNFSDWSVIIRSCYHYTNDLQNTPTSNLWRIGAGGAITVLSDPEGEWQEMGVKIDSVLQAFV</sequence>
<dbReference type="SUPFAM" id="SSF56322">
    <property type="entry name" value="ADC synthase"/>
    <property type="match status" value="1"/>
</dbReference>
<accession>A0A1E4U3A9</accession>
<dbReference type="OrthoDB" id="64220at2759"/>
<evidence type="ECO:0000256" key="4">
    <source>
        <dbReference type="ARBA" id="ARBA00013139"/>
    </source>
</evidence>
<dbReference type="GO" id="GO:0008153">
    <property type="term" value="P:4-aminobenzoate biosynthetic process"/>
    <property type="evidence" value="ECO:0007669"/>
    <property type="project" value="EnsemblFungi"/>
</dbReference>
<evidence type="ECO:0000256" key="2">
    <source>
        <dbReference type="ARBA" id="ARBA00005009"/>
    </source>
</evidence>
<dbReference type="InterPro" id="IPR010117">
    <property type="entry name" value="PabB_fungal"/>
</dbReference>
<dbReference type="GO" id="GO:0005737">
    <property type="term" value="C:cytoplasm"/>
    <property type="evidence" value="ECO:0007669"/>
    <property type="project" value="TreeGrafter"/>
</dbReference>
<feature type="domain" description="Anthranilate synthase component I N-terminal" evidence="12">
    <location>
        <begin position="254"/>
        <end position="401"/>
    </location>
</feature>
<keyword evidence="14" id="KW-1185">Reference proteome</keyword>
<dbReference type="Gene3D" id="3.40.50.880">
    <property type="match status" value="1"/>
</dbReference>
<evidence type="ECO:0000259" key="11">
    <source>
        <dbReference type="Pfam" id="PF00425"/>
    </source>
</evidence>
<comment type="catalytic activity">
    <reaction evidence="1">
        <text>chorismate + L-glutamine = 4-amino-4-deoxychorismate + L-glutamate</text>
        <dbReference type="Rhea" id="RHEA:11672"/>
        <dbReference type="ChEBI" id="CHEBI:29748"/>
        <dbReference type="ChEBI" id="CHEBI:29985"/>
        <dbReference type="ChEBI" id="CHEBI:58359"/>
        <dbReference type="ChEBI" id="CHEBI:58406"/>
        <dbReference type="EC" id="2.6.1.85"/>
    </reaction>
</comment>
<evidence type="ECO:0000259" key="10">
    <source>
        <dbReference type="Pfam" id="PF00117"/>
    </source>
</evidence>
<dbReference type="InterPro" id="IPR017926">
    <property type="entry name" value="GATASE"/>
</dbReference>
<dbReference type="GO" id="GO:0046656">
    <property type="term" value="P:folic acid biosynthetic process"/>
    <property type="evidence" value="ECO:0007669"/>
    <property type="project" value="UniProtKB-KW"/>
</dbReference>
<reference evidence="14" key="1">
    <citation type="submission" date="2016-05" db="EMBL/GenBank/DDBJ databases">
        <title>Comparative genomics of biotechnologically important yeasts.</title>
        <authorList>
            <consortium name="DOE Joint Genome Institute"/>
            <person name="Riley R."/>
            <person name="Haridas S."/>
            <person name="Wolfe K.H."/>
            <person name="Lopes M.R."/>
            <person name="Hittinger C.T."/>
            <person name="Goker M."/>
            <person name="Salamov A."/>
            <person name="Wisecaver J."/>
            <person name="Long T.M."/>
            <person name="Aerts A.L."/>
            <person name="Barry K."/>
            <person name="Choi C."/>
            <person name="Clum A."/>
            <person name="Coughlan A.Y."/>
            <person name="Deshpande S."/>
            <person name="Douglass A.P."/>
            <person name="Hanson S.J."/>
            <person name="Klenk H.-P."/>
            <person name="Labutti K."/>
            <person name="Lapidus A."/>
            <person name="Lindquist E."/>
            <person name="Lipzen A."/>
            <person name="Meier-Kolthoff J.P."/>
            <person name="Ohm R.A."/>
            <person name="Otillar R.P."/>
            <person name="Pangilinan J."/>
            <person name="Peng Y."/>
            <person name="Rokas A."/>
            <person name="Rosa C.A."/>
            <person name="Scheuner C."/>
            <person name="Sibirny A.A."/>
            <person name="Slot J.C."/>
            <person name="Stielow J.B."/>
            <person name="Sun H."/>
            <person name="Kurtzman C.P."/>
            <person name="Blackwell M."/>
            <person name="Grigoriev I.V."/>
            <person name="Jeffries T.W."/>
        </authorList>
    </citation>
    <scope>NUCLEOTIDE SEQUENCE [LARGE SCALE GENOMIC DNA]</scope>
    <source>
        <strain evidence="14">NRRL Y-2460</strain>
    </source>
</reference>
<evidence type="ECO:0000256" key="3">
    <source>
        <dbReference type="ARBA" id="ARBA00005970"/>
    </source>
</evidence>
<evidence type="ECO:0000259" key="12">
    <source>
        <dbReference type="Pfam" id="PF04715"/>
    </source>
</evidence>
<dbReference type="Pfam" id="PF00425">
    <property type="entry name" value="Chorismate_bind"/>
    <property type="match status" value="1"/>
</dbReference>
<evidence type="ECO:0000256" key="9">
    <source>
        <dbReference type="ARBA" id="ARBA00031904"/>
    </source>
</evidence>
<feature type="domain" description="Glutamine amidotransferase" evidence="10">
    <location>
        <begin position="4"/>
        <end position="199"/>
    </location>
</feature>
<dbReference type="PRINTS" id="PR00096">
    <property type="entry name" value="GATASE"/>
</dbReference>
<dbReference type="InterPro" id="IPR015890">
    <property type="entry name" value="Chorismate_C"/>
</dbReference>
<dbReference type="EC" id="2.6.1.85" evidence="4"/>
<evidence type="ECO:0000256" key="5">
    <source>
        <dbReference type="ARBA" id="ARBA00022679"/>
    </source>
</evidence>
<dbReference type="InterPro" id="IPR019999">
    <property type="entry name" value="Anth_synth_I-like"/>
</dbReference>
<evidence type="ECO:0000256" key="1">
    <source>
        <dbReference type="ARBA" id="ARBA00001000"/>
    </source>
</evidence>
<dbReference type="PANTHER" id="PTHR11236:SF18">
    <property type="entry name" value="AMINODEOXYCHORISMATE SYNTHASE"/>
    <property type="match status" value="1"/>
</dbReference>
<evidence type="ECO:0000313" key="13">
    <source>
        <dbReference type="EMBL" id="ODV98388.1"/>
    </source>
</evidence>
<dbReference type="PROSITE" id="PS51273">
    <property type="entry name" value="GATASE_TYPE_1"/>
    <property type="match status" value="1"/>
</dbReference>
<name>A0A1E4U3A9_PACTA</name>
<dbReference type="GO" id="GO:0046820">
    <property type="term" value="F:4-amino-4-deoxychorismate synthase activity"/>
    <property type="evidence" value="ECO:0007669"/>
    <property type="project" value="UniProtKB-EC"/>
</dbReference>
<dbReference type="InterPro" id="IPR029062">
    <property type="entry name" value="Class_I_gatase-like"/>
</dbReference>
<comment type="pathway">
    <text evidence="2">Cofactor biosynthesis; tetrahydrofolate biosynthesis; 4-aminobenzoate from chorismate: step 1/2.</text>
</comment>
<evidence type="ECO:0000256" key="6">
    <source>
        <dbReference type="ARBA" id="ARBA00022909"/>
    </source>
</evidence>
<evidence type="ECO:0000256" key="8">
    <source>
        <dbReference type="ARBA" id="ARBA00031329"/>
    </source>
</evidence>
<dbReference type="GO" id="GO:0000162">
    <property type="term" value="P:L-tryptophan biosynthetic process"/>
    <property type="evidence" value="ECO:0007669"/>
    <property type="project" value="TreeGrafter"/>
</dbReference>
<dbReference type="AlphaFoldDB" id="A0A1E4U3A9"/>
<proteinExistence type="inferred from homology"/>
<dbReference type="SUPFAM" id="SSF52317">
    <property type="entry name" value="Class I glutamine amidotransferase-like"/>
    <property type="match status" value="1"/>
</dbReference>
<evidence type="ECO:0000313" key="14">
    <source>
        <dbReference type="Proteomes" id="UP000094236"/>
    </source>
</evidence>
<dbReference type="Gene3D" id="3.60.120.10">
    <property type="entry name" value="Anthranilate synthase"/>
    <property type="match status" value="1"/>
</dbReference>
<dbReference type="PRINTS" id="PR00097">
    <property type="entry name" value="ANTSNTHASEII"/>
</dbReference>
<dbReference type="STRING" id="669874.A0A1E4U3A9"/>
<dbReference type="Pfam" id="PF00117">
    <property type="entry name" value="GATase"/>
    <property type="match status" value="1"/>
</dbReference>
<protein>
    <recommendedName>
        <fullName evidence="4">aminodeoxychorismate synthase</fullName>
        <ecNumber evidence="4">2.6.1.85</ecNumber>
    </recommendedName>
    <alternativeName>
        <fullName evidence="8">Para-aminobenzoate synthase</fullName>
    </alternativeName>
    <alternativeName>
        <fullName evidence="9">p-aminobenzoic acid synthase</fullName>
    </alternativeName>
</protein>
<dbReference type="InterPro" id="IPR006221">
    <property type="entry name" value="TrpG/PapA_dom"/>
</dbReference>
<dbReference type="UniPathway" id="UPA00077">
    <property type="reaction ID" value="UER00149"/>
</dbReference>
<dbReference type="Proteomes" id="UP000094236">
    <property type="component" value="Unassembled WGS sequence"/>
</dbReference>
<keyword evidence="7" id="KW-0315">Glutamine amidotransferase</keyword>